<name>U1Q726_9ACTO</name>
<feature type="compositionally biased region" description="Polar residues" evidence="1">
    <location>
        <begin position="485"/>
        <end position="502"/>
    </location>
</feature>
<dbReference type="EMBL" id="AWSD01000249">
    <property type="protein sequence ID" value="ERH17904.1"/>
    <property type="molecule type" value="Genomic_DNA"/>
</dbReference>
<feature type="compositionally biased region" description="Low complexity" evidence="1">
    <location>
        <begin position="559"/>
        <end position="604"/>
    </location>
</feature>
<feature type="compositionally biased region" description="Basic residues" evidence="1">
    <location>
        <begin position="260"/>
        <end position="269"/>
    </location>
</feature>
<feature type="compositionally biased region" description="Low complexity" evidence="1">
    <location>
        <begin position="242"/>
        <end position="259"/>
    </location>
</feature>
<gene>
    <name evidence="2" type="ORF">HMPREF1549_02262</name>
</gene>
<feature type="region of interest" description="Disordered" evidence="1">
    <location>
        <begin position="235"/>
        <end position="329"/>
    </location>
</feature>
<sequence>MDLSVVAAVASIAAGVSILVAIAAVVAARRSTAHADLALKEASRISRASISRINEVQSEASSARLAARHAAERLRSMTKERTTPDSVAAYRIFLKEVVEDSKHLLGPEGTGTMQNESLDRLRVGALVGGSDEVLRALRNFALLRTHRPEAPWPSAYAMAYARLESDLVTAIRNDLGSSEESLTADQIWGAVNARCVDPAFRLALLSPLEDVLRNAGQDPAHYDLDHIVKPADYPGPAEFADSTAPTGSVSSAGAASSTGGHRRRSRRVQSRVAREASAKATETAAAATGATTASTTASTALPESDVVWTPLSPGHRGAHAADTGTSAATDVMSSAAASFAPPHEPAAASAIPAPLAPLQGDQPSDTEPSPAASVEAAQADALNGPPAASSADARVQAAAARQTPSAETTSRTAPTQPPDTIPTSHRALETRSGAFEDPTPSRITRRRRAQESRPVPSTRTASAAPETTTSPTTTAPVRASAASWEPSSTAPTSDIPTASASTKETEAVRAPTLPTAPARSHAAEPGGSTAPGASRTPASRAASTEQPTRPQPQPRPTRTRSGSTPSTTSPVRAVAVAARTVTVTPGPQPSGASAAPTASARAAGAAETGGYGIITTPGTAQA</sequence>
<organism evidence="2 3">
    <name type="scientific">Actinomyces johnsonii F0510</name>
    <dbReference type="NCBI Taxonomy" id="1227262"/>
    <lineage>
        <taxon>Bacteria</taxon>
        <taxon>Bacillati</taxon>
        <taxon>Actinomycetota</taxon>
        <taxon>Actinomycetes</taxon>
        <taxon>Actinomycetales</taxon>
        <taxon>Actinomycetaceae</taxon>
        <taxon>Actinomyces</taxon>
    </lineage>
</organism>
<feature type="compositionally biased region" description="Low complexity" evidence="1">
    <location>
        <begin position="530"/>
        <end position="548"/>
    </location>
</feature>
<dbReference type="HOGENOM" id="CLU_416542_0_0_11"/>
<dbReference type="Proteomes" id="UP000016498">
    <property type="component" value="Unassembled WGS sequence"/>
</dbReference>
<dbReference type="AlphaFoldDB" id="U1Q726"/>
<evidence type="ECO:0000313" key="3">
    <source>
        <dbReference type="Proteomes" id="UP000016498"/>
    </source>
</evidence>
<accession>U1Q726</accession>
<dbReference type="RefSeq" id="WP_021606872.1">
    <property type="nucleotide sequence ID" value="NZ_KE951730.1"/>
</dbReference>
<feature type="compositionally biased region" description="Low complexity" evidence="1">
    <location>
        <begin position="278"/>
        <end position="300"/>
    </location>
</feature>
<reference evidence="2 3" key="1">
    <citation type="submission" date="2013-06" db="EMBL/GenBank/DDBJ databases">
        <authorList>
            <person name="Weinstock G."/>
            <person name="Sodergren E."/>
            <person name="Lobos E.A."/>
            <person name="Fulton L."/>
            <person name="Fulton R."/>
            <person name="Courtney L."/>
            <person name="Fronick C."/>
            <person name="O'Laughlin M."/>
            <person name="Godfrey J."/>
            <person name="Wilson R.M."/>
            <person name="Miner T."/>
            <person name="Farmer C."/>
            <person name="Delehaunty K."/>
            <person name="Cordes M."/>
            <person name="Minx P."/>
            <person name="Tomlinson C."/>
            <person name="Chen J."/>
            <person name="Wollam A."/>
            <person name="Pepin K.H."/>
            <person name="Bhonagiri V."/>
            <person name="Zhang X."/>
            <person name="Warren W."/>
            <person name="Mitreva M."/>
            <person name="Mardis E.R."/>
            <person name="Wilson R.K."/>
        </authorList>
    </citation>
    <scope>NUCLEOTIDE SEQUENCE [LARGE SCALE GENOMIC DNA]</scope>
    <source>
        <strain evidence="2 3">F0510</strain>
    </source>
</reference>
<proteinExistence type="predicted"/>
<feature type="compositionally biased region" description="Low complexity" evidence="1">
    <location>
        <begin position="456"/>
        <end position="483"/>
    </location>
</feature>
<feature type="non-terminal residue" evidence="2">
    <location>
        <position position="622"/>
    </location>
</feature>
<comment type="caution">
    <text evidence="2">The sequence shown here is derived from an EMBL/GenBank/DDBJ whole genome shotgun (WGS) entry which is preliminary data.</text>
</comment>
<evidence type="ECO:0000256" key="1">
    <source>
        <dbReference type="SAM" id="MobiDB-lite"/>
    </source>
</evidence>
<feature type="compositionally biased region" description="Polar residues" evidence="1">
    <location>
        <begin position="403"/>
        <end position="414"/>
    </location>
</feature>
<evidence type="ECO:0000313" key="2">
    <source>
        <dbReference type="EMBL" id="ERH17904.1"/>
    </source>
</evidence>
<protein>
    <submittedName>
        <fullName evidence="2">Uncharacterized protein</fullName>
    </submittedName>
</protein>
<feature type="region of interest" description="Disordered" evidence="1">
    <location>
        <begin position="354"/>
        <end position="604"/>
    </location>
</feature>
<feature type="compositionally biased region" description="Low complexity" evidence="1">
    <location>
        <begin position="387"/>
        <end position="402"/>
    </location>
</feature>